<dbReference type="InterPro" id="IPR016181">
    <property type="entry name" value="Acyl_CoA_acyltransferase"/>
</dbReference>
<name>A0A382BLM2_9ZZZZ</name>
<dbReference type="AlphaFoldDB" id="A0A382BLM2"/>
<proteinExistence type="predicted"/>
<evidence type="ECO:0008006" key="2">
    <source>
        <dbReference type="Google" id="ProtNLM"/>
    </source>
</evidence>
<dbReference type="SUPFAM" id="SSF55729">
    <property type="entry name" value="Acyl-CoA N-acyltransferases (Nat)"/>
    <property type="match status" value="1"/>
</dbReference>
<sequence>MCFKDDNLISISAGEKSHYTNDSDIALRICRYHILKEYRHTHCGLIMAEHQIKWARENGYQILYITHDIKSRAINSLYQRKKKMTDKAFEQYTKGEWWNKLQLERKFLFDSGKVVQYVYSIRLQDDNFKWEPKSKFIIEREHDGQIK</sequence>
<protein>
    <recommendedName>
        <fullName evidence="2">N-acetyltransferase domain-containing protein</fullName>
    </recommendedName>
</protein>
<evidence type="ECO:0000313" key="1">
    <source>
        <dbReference type="EMBL" id="SVB14685.1"/>
    </source>
</evidence>
<organism evidence="1">
    <name type="scientific">marine metagenome</name>
    <dbReference type="NCBI Taxonomy" id="408172"/>
    <lineage>
        <taxon>unclassified sequences</taxon>
        <taxon>metagenomes</taxon>
        <taxon>ecological metagenomes</taxon>
    </lineage>
</organism>
<accession>A0A382BLM2</accession>
<reference evidence="1" key="1">
    <citation type="submission" date="2018-05" db="EMBL/GenBank/DDBJ databases">
        <authorList>
            <person name="Lanie J.A."/>
            <person name="Ng W.-L."/>
            <person name="Kazmierczak K.M."/>
            <person name="Andrzejewski T.M."/>
            <person name="Davidsen T.M."/>
            <person name="Wayne K.J."/>
            <person name="Tettelin H."/>
            <person name="Glass J.I."/>
            <person name="Rusch D."/>
            <person name="Podicherti R."/>
            <person name="Tsui H.-C.T."/>
            <person name="Winkler M.E."/>
        </authorList>
    </citation>
    <scope>NUCLEOTIDE SEQUENCE</scope>
</reference>
<dbReference type="EMBL" id="UINC01030381">
    <property type="protein sequence ID" value="SVB14685.1"/>
    <property type="molecule type" value="Genomic_DNA"/>
</dbReference>
<gene>
    <name evidence="1" type="ORF">METZ01_LOCUS167539</name>
</gene>